<name>A0A0F9JVJ4_9ZZZZ</name>
<dbReference type="SUPFAM" id="SSF55729">
    <property type="entry name" value="Acyl-CoA N-acyltransferases (Nat)"/>
    <property type="match status" value="1"/>
</dbReference>
<comment type="caution">
    <text evidence="1">The sequence shown here is derived from an EMBL/GenBank/DDBJ whole genome shotgun (WGS) entry which is preliminary data.</text>
</comment>
<evidence type="ECO:0008006" key="2">
    <source>
        <dbReference type="Google" id="ProtNLM"/>
    </source>
</evidence>
<protein>
    <recommendedName>
        <fullName evidence="2">N-acetyltransferase domain-containing protein</fullName>
    </recommendedName>
</protein>
<reference evidence="1" key="1">
    <citation type="journal article" date="2015" name="Nature">
        <title>Complex archaea that bridge the gap between prokaryotes and eukaryotes.</title>
        <authorList>
            <person name="Spang A."/>
            <person name="Saw J.H."/>
            <person name="Jorgensen S.L."/>
            <person name="Zaremba-Niedzwiedzka K."/>
            <person name="Martijn J."/>
            <person name="Lind A.E."/>
            <person name="van Eijk R."/>
            <person name="Schleper C."/>
            <person name="Guy L."/>
            <person name="Ettema T.J."/>
        </authorList>
    </citation>
    <scope>NUCLEOTIDE SEQUENCE</scope>
</reference>
<organism evidence="1">
    <name type="scientific">marine sediment metagenome</name>
    <dbReference type="NCBI Taxonomy" id="412755"/>
    <lineage>
        <taxon>unclassified sequences</taxon>
        <taxon>metagenomes</taxon>
        <taxon>ecological metagenomes</taxon>
    </lineage>
</organism>
<gene>
    <name evidence="1" type="ORF">LCGC14_1480820</name>
</gene>
<accession>A0A0F9JVJ4</accession>
<dbReference type="AlphaFoldDB" id="A0A0F9JVJ4"/>
<dbReference type="Gene3D" id="3.40.630.30">
    <property type="match status" value="1"/>
</dbReference>
<dbReference type="InterPro" id="IPR016181">
    <property type="entry name" value="Acyl_CoA_acyltransferase"/>
</dbReference>
<sequence length="144" mass="16484">MDEFTIRPYKASDGEVMLSRYGNFPDAAVWCAEAEGIGFTVVCEDKVILCAGLIKEREGVAQGWALYPPDVGKYHIDPKIARDKLKELMVEHNFWRVQATVRCDFPAASTYIEWLGFKREGRMEQNEPDRSDSFLYAIIRNKKG</sequence>
<evidence type="ECO:0000313" key="1">
    <source>
        <dbReference type="EMBL" id="KKM66476.1"/>
    </source>
</evidence>
<dbReference type="EMBL" id="LAZR01010524">
    <property type="protein sequence ID" value="KKM66476.1"/>
    <property type="molecule type" value="Genomic_DNA"/>
</dbReference>
<proteinExistence type="predicted"/>